<evidence type="ECO:0000256" key="1">
    <source>
        <dbReference type="SAM" id="Phobius"/>
    </source>
</evidence>
<evidence type="ECO:0000313" key="3">
    <source>
        <dbReference type="Proteomes" id="UP000276215"/>
    </source>
</evidence>
<dbReference type="Proteomes" id="UP000276215">
    <property type="component" value="Unassembled WGS sequence"/>
</dbReference>
<dbReference type="AlphaFoldDB" id="A0A3N4J5F9"/>
<evidence type="ECO:0008006" key="4">
    <source>
        <dbReference type="Google" id="ProtNLM"/>
    </source>
</evidence>
<keyword evidence="1" id="KW-0472">Membrane</keyword>
<evidence type="ECO:0000313" key="2">
    <source>
        <dbReference type="EMBL" id="RPA92497.1"/>
    </source>
</evidence>
<accession>A0A3N4J5F9</accession>
<keyword evidence="1" id="KW-0812">Transmembrane</keyword>
<name>A0A3N4J5F9_9PEZI</name>
<organism evidence="2 3">
    <name type="scientific">Choiromyces venosus 120613-1</name>
    <dbReference type="NCBI Taxonomy" id="1336337"/>
    <lineage>
        <taxon>Eukaryota</taxon>
        <taxon>Fungi</taxon>
        <taxon>Dikarya</taxon>
        <taxon>Ascomycota</taxon>
        <taxon>Pezizomycotina</taxon>
        <taxon>Pezizomycetes</taxon>
        <taxon>Pezizales</taxon>
        <taxon>Tuberaceae</taxon>
        <taxon>Choiromyces</taxon>
    </lineage>
</organism>
<proteinExistence type="predicted"/>
<dbReference type="STRING" id="1336337.A0A3N4J5F9"/>
<feature type="transmembrane region" description="Helical" evidence="1">
    <location>
        <begin position="6"/>
        <end position="28"/>
    </location>
</feature>
<reference evidence="2 3" key="1">
    <citation type="journal article" date="2018" name="Nat. Ecol. Evol.">
        <title>Pezizomycetes genomes reveal the molecular basis of ectomycorrhizal truffle lifestyle.</title>
        <authorList>
            <person name="Murat C."/>
            <person name="Payen T."/>
            <person name="Noel B."/>
            <person name="Kuo A."/>
            <person name="Morin E."/>
            <person name="Chen J."/>
            <person name="Kohler A."/>
            <person name="Krizsan K."/>
            <person name="Balestrini R."/>
            <person name="Da Silva C."/>
            <person name="Montanini B."/>
            <person name="Hainaut M."/>
            <person name="Levati E."/>
            <person name="Barry K.W."/>
            <person name="Belfiori B."/>
            <person name="Cichocki N."/>
            <person name="Clum A."/>
            <person name="Dockter R.B."/>
            <person name="Fauchery L."/>
            <person name="Guy J."/>
            <person name="Iotti M."/>
            <person name="Le Tacon F."/>
            <person name="Lindquist E.A."/>
            <person name="Lipzen A."/>
            <person name="Malagnac F."/>
            <person name="Mello A."/>
            <person name="Molinier V."/>
            <person name="Miyauchi S."/>
            <person name="Poulain J."/>
            <person name="Riccioni C."/>
            <person name="Rubini A."/>
            <person name="Sitrit Y."/>
            <person name="Splivallo R."/>
            <person name="Traeger S."/>
            <person name="Wang M."/>
            <person name="Zifcakova L."/>
            <person name="Wipf D."/>
            <person name="Zambonelli A."/>
            <person name="Paolocci F."/>
            <person name="Nowrousian M."/>
            <person name="Ottonello S."/>
            <person name="Baldrian P."/>
            <person name="Spatafora J.W."/>
            <person name="Henrissat B."/>
            <person name="Nagy L.G."/>
            <person name="Aury J.M."/>
            <person name="Wincker P."/>
            <person name="Grigoriev I.V."/>
            <person name="Bonfante P."/>
            <person name="Martin F.M."/>
        </authorList>
    </citation>
    <scope>NUCLEOTIDE SEQUENCE [LARGE SCALE GENOMIC DNA]</scope>
    <source>
        <strain evidence="2 3">120613-1</strain>
    </source>
</reference>
<sequence>MAIEIAATGTAASLTIAVAIVGAVPTIVMHRRQGRKDQYEEGQRRQKLIPEEERIVLKHCYFYYHLGFPPIIWQLHANGTSIVQKRNPKETLGKRWEEAFKRRHPEVKTSFSKQLDFI</sequence>
<keyword evidence="3" id="KW-1185">Reference proteome</keyword>
<keyword evidence="1" id="KW-1133">Transmembrane helix</keyword>
<gene>
    <name evidence="2" type="ORF">L873DRAFT_1817577</name>
</gene>
<dbReference type="EMBL" id="ML120472">
    <property type="protein sequence ID" value="RPA92497.1"/>
    <property type="molecule type" value="Genomic_DNA"/>
</dbReference>
<protein>
    <recommendedName>
        <fullName evidence="4">HTH CENPB-type domain-containing protein</fullName>
    </recommendedName>
</protein>